<dbReference type="eggNOG" id="COG0659">
    <property type="taxonomic scope" value="Bacteria"/>
</dbReference>
<dbReference type="SUPFAM" id="SSF52091">
    <property type="entry name" value="SpoIIaa-like"/>
    <property type="match status" value="1"/>
</dbReference>
<dbReference type="InterPro" id="IPR036513">
    <property type="entry name" value="STAS_dom_sf"/>
</dbReference>
<evidence type="ECO:0000256" key="1">
    <source>
        <dbReference type="ARBA" id="ARBA00004141"/>
    </source>
</evidence>
<feature type="transmembrane region" description="Helical" evidence="5">
    <location>
        <begin position="115"/>
        <end position="133"/>
    </location>
</feature>
<dbReference type="GO" id="GO:0055085">
    <property type="term" value="P:transmembrane transport"/>
    <property type="evidence" value="ECO:0007669"/>
    <property type="project" value="InterPro"/>
</dbReference>
<sequence>MIHKHLQYYTSHLKGDIPSGIVVFLVALPLCLGIALASGAPLFSGLLAGLVGGLVIAWLSGSQLSVSGPAAGLTVIVLNAIEQLGSFQGFLTALVIAGFLQMVLGFLRAGIIASFFPASVIEGMLAAIGLILIMKQLPHAAGYDSSFEGDESYMADTALSSLHAMVDSLRAISPGALVISSVALLIMIIWELSWFKKRKLFNLIPGPLVAVVWGVGYNLAAMKFAPEWAVNNLKHMVTLPVLDHPTAFFDQFVFPDWSFLANSQIYTVAVTMTIIASLETLLSLEAVDKLDPLKRIAPTNRELRAQGIGNMISGFIGGLPITAVIVRSSANINAGGRTRIACFVHGLCLLISLLFFSQYLNYIPLACLAAILLQTGYKLAKPKVFMHFYKKGWGQFLPFVITVCAILATDLLEGMAIGMAVGLIFVIIANYHAAITLTQDGSHYVLSLNKDVSFLNKALLRKFILRIEADSTVVIDASKAGFIDPDIVETIEGFLTTAPDDNIKVQLIDLHGKEKIKKHKAHVVLNGRSKKPQAVTDPLAG</sequence>
<accession>H8GJZ6</accession>
<feature type="transmembrane region" description="Helical" evidence="5">
    <location>
        <begin position="265"/>
        <end position="287"/>
    </location>
</feature>
<dbReference type="HOGENOM" id="CLU_003182_11_1_6"/>
<keyword evidence="8" id="KW-1185">Reference proteome</keyword>
<dbReference type="EMBL" id="CM001475">
    <property type="protein sequence ID" value="EIC27955.1"/>
    <property type="molecule type" value="Genomic_DNA"/>
</dbReference>
<protein>
    <submittedName>
        <fullName evidence="7">Sulfate permease-like transporter, MFS superfamily</fullName>
    </submittedName>
</protein>
<evidence type="ECO:0000313" key="8">
    <source>
        <dbReference type="Proteomes" id="UP000005090"/>
    </source>
</evidence>
<feature type="transmembrane region" description="Helical" evidence="5">
    <location>
        <begin position="392"/>
        <end position="409"/>
    </location>
</feature>
<dbReference type="InterPro" id="IPR001902">
    <property type="entry name" value="SLC26A/SulP_fam"/>
</dbReference>
<evidence type="ECO:0000256" key="3">
    <source>
        <dbReference type="ARBA" id="ARBA00022989"/>
    </source>
</evidence>
<feature type="domain" description="SLC26A/SulP transporter" evidence="6">
    <location>
        <begin position="13"/>
        <end position="396"/>
    </location>
</feature>
<evidence type="ECO:0000256" key="4">
    <source>
        <dbReference type="ARBA" id="ARBA00023136"/>
    </source>
</evidence>
<dbReference type="RefSeq" id="WP_005368518.1">
    <property type="nucleotide sequence ID" value="NZ_CM001475.1"/>
</dbReference>
<evidence type="ECO:0000256" key="5">
    <source>
        <dbReference type="SAM" id="Phobius"/>
    </source>
</evidence>
<feature type="transmembrane region" description="Helical" evidence="5">
    <location>
        <begin position="21"/>
        <end position="43"/>
    </location>
</feature>
<dbReference type="PANTHER" id="PTHR11814">
    <property type="entry name" value="SULFATE TRANSPORTER"/>
    <property type="match status" value="1"/>
</dbReference>
<keyword evidence="4 5" id="KW-0472">Membrane</keyword>
<dbReference type="STRING" id="686340.Metal_0086"/>
<dbReference type="Proteomes" id="UP000005090">
    <property type="component" value="Chromosome"/>
</dbReference>
<feature type="transmembrane region" description="Helical" evidence="5">
    <location>
        <begin position="171"/>
        <end position="190"/>
    </location>
</feature>
<organism evidence="7 8">
    <name type="scientific">Methylomicrobium album BG8</name>
    <dbReference type="NCBI Taxonomy" id="686340"/>
    <lineage>
        <taxon>Bacteria</taxon>
        <taxon>Pseudomonadati</taxon>
        <taxon>Pseudomonadota</taxon>
        <taxon>Gammaproteobacteria</taxon>
        <taxon>Methylococcales</taxon>
        <taxon>Methylococcaceae</taxon>
        <taxon>Methylomicrobium</taxon>
    </lineage>
</organism>
<keyword evidence="3 5" id="KW-1133">Transmembrane helix</keyword>
<feature type="transmembrane region" description="Helical" evidence="5">
    <location>
        <begin position="202"/>
        <end position="220"/>
    </location>
</feature>
<dbReference type="Pfam" id="PF00916">
    <property type="entry name" value="Sulfate_transp"/>
    <property type="match status" value="1"/>
</dbReference>
<evidence type="ECO:0000313" key="7">
    <source>
        <dbReference type="EMBL" id="EIC27955.1"/>
    </source>
</evidence>
<feature type="transmembrane region" description="Helical" evidence="5">
    <location>
        <begin position="90"/>
        <end position="109"/>
    </location>
</feature>
<evidence type="ECO:0000256" key="2">
    <source>
        <dbReference type="ARBA" id="ARBA00022692"/>
    </source>
</evidence>
<reference evidence="7 8" key="1">
    <citation type="journal article" date="2013" name="Genome Announc.">
        <title>Genome Sequence of the Obligate Gammaproteobacterial Methanotroph Methylomicrobium album Strain BG8.</title>
        <authorList>
            <person name="Kits K.D."/>
            <person name="Kalyuzhnaya M.G."/>
            <person name="Klotz M.G."/>
            <person name="Jetten M.S."/>
            <person name="Op den Camp H.J."/>
            <person name="Vuilleumier S."/>
            <person name="Bringel F."/>
            <person name="Dispirito A.A."/>
            <person name="Murrell J.C."/>
            <person name="Bruce D."/>
            <person name="Cheng J.F."/>
            <person name="Copeland A."/>
            <person name="Goodwin L."/>
            <person name="Hauser L."/>
            <person name="Lajus A."/>
            <person name="Land M.L."/>
            <person name="Lapidus A."/>
            <person name="Lucas S."/>
            <person name="Medigue C."/>
            <person name="Pitluck S."/>
            <person name="Woyke T."/>
            <person name="Zeytun A."/>
            <person name="Stein L.Y."/>
        </authorList>
    </citation>
    <scope>NUCLEOTIDE SEQUENCE [LARGE SCALE GENOMIC DNA]</scope>
    <source>
        <strain evidence="7 8">BG8</strain>
    </source>
</reference>
<gene>
    <name evidence="7" type="ORF">Metal_0086</name>
</gene>
<dbReference type="GO" id="GO:0016020">
    <property type="term" value="C:membrane"/>
    <property type="evidence" value="ECO:0007669"/>
    <property type="project" value="UniProtKB-SubCell"/>
</dbReference>
<dbReference type="AlphaFoldDB" id="H8GJZ6"/>
<comment type="subcellular location">
    <subcellularLocation>
        <location evidence="1">Membrane</location>
        <topology evidence="1">Multi-pass membrane protein</topology>
    </subcellularLocation>
</comment>
<evidence type="ECO:0000259" key="6">
    <source>
        <dbReference type="Pfam" id="PF00916"/>
    </source>
</evidence>
<keyword evidence="2 5" id="KW-0812">Transmembrane</keyword>
<dbReference type="InterPro" id="IPR011547">
    <property type="entry name" value="SLC26A/SulP_dom"/>
</dbReference>
<feature type="transmembrane region" description="Helical" evidence="5">
    <location>
        <begin position="307"/>
        <end position="326"/>
    </location>
</feature>
<name>H8GJZ6_METAL</name>
<feature type="transmembrane region" description="Helical" evidence="5">
    <location>
        <begin position="415"/>
        <end position="434"/>
    </location>
</feature>
<proteinExistence type="predicted"/>